<comment type="subcellular location">
    <subcellularLocation>
        <location evidence="1">Membrane</location>
        <topology evidence="1">Single-pass type I membrane protein</topology>
    </subcellularLocation>
</comment>
<dbReference type="EMBL" id="JASSZA010000004">
    <property type="protein sequence ID" value="KAK2113486.1"/>
    <property type="molecule type" value="Genomic_DNA"/>
</dbReference>
<dbReference type="InterPro" id="IPR014745">
    <property type="entry name" value="MHC_II_a/b_N"/>
</dbReference>
<keyword evidence="2" id="KW-0812">Transmembrane</keyword>
<evidence type="ECO:0000256" key="5">
    <source>
        <dbReference type="ARBA" id="ARBA00023180"/>
    </source>
</evidence>
<dbReference type="InterPro" id="IPR013783">
    <property type="entry name" value="Ig-like_fold"/>
</dbReference>
<organism evidence="7 8">
    <name type="scientific">Saguinus oedipus</name>
    <name type="common">Cotton-top tamarin</name>
    <name type="synonym">Oedipomidas oedipus</name>
    <dbReference type="NCBI Taxonomy" id="9490"/>
    <lineage>
        <taxon>Eukaryota</taxon>
        <taxon>Metazoa</taxon>
        <taxon>Chordata</taxon>
        <taxon>Craniata</taxon>
        <taxon>Vertebrata</taxon>
        <taxon>Euteleostomi</taxon>
        <taxon>Mammalia</taxon>
        <taxon>Eutheria</taxon>
        <taxon>Euarchontoglires</taxon>
        <taxon>Primates</taxon>
        <taxon>Haplorrhini</taxon>
        <taxon>Platyrrhini</taxon>
        <taxon>Cebidae</taxon>
        <taxon>Callitrichinae</taxon>
        <taxon>Saguinus</taxon>
    </lineage>
</organism>
<evidence type="ECO:0000259" key="6">
    <source>
        <dbReference type="SMART" id="SM00921"/>
    </source>
</evidence>
<protein>
    <recommendedName>
        <fullName evidence="6">MHC class II beta chain N-terminal domain-containing protein</fullName>
    </recommendedName>
</protein>
<accession>A0ABQ9VVR8</accession>
<dbReference type="InterPro" id="IPR000353">
    <property type="entry name" value="MHC_II_b_N"/>
</dbReference>
<dbReference type="Gene3D" id="2.60.40.10">
    <property type="entry name" value="Immunoglobulins"/>
    <property type="match status" value="1"/>
</dbReference>
<reference evidence="7 8" key="1">
    <citation type="submission" date="2023-05" db="EMBL/GenBank/DDBJ databases">
        <title>B98-5 Cell Line De Novo Hybrid Assembly: An Optical Mapping Approach.</title>
        <authorList>
            <person name="Kananen K."/>
            <person name="Auerbach J.A."/>
            <person name="Kautto E."/>
            <person name="Blachly J.S."/>
        </authorList>
    </citation>
    <scope>NUCLEOTIDE SEQUENCE [LARGE SCALE GENOMIC DNA]</scope>
    <source>
        <strain evidence="7">B95-8</strain>
        <tissue evidence="7">Cell line</tissue>
    </source>
</reference>
<dbReference type="Gene3D" id="3.10.320.10">
    <property type="entry name" value="Class II Histocompatibility Antigen, M Beta Chain, Chain B, domain 1"/>
    <property type="match status" value="1"/>
</dbReference>
<dbReference type="Proteomes" id="UP001266305">
    <property type="component" value="Unassembled WGS sequence"/>
</dbReference>
<proteinExistence type="predicted"/>
<evidence type="ECO:0000256" key="2">
    <source>
        <dbReference type="ARBA" id="ARBA00022692"/>
    </source>
</evidence>
<dbReference type="SMART" id="SM00921">
    <property type="entry name" value="MHC_II_beta"/>
    <property type="match status" value="1"/>
</dbReference>
<dbReference type="PANTHER" id="PTHR19944:SF43">
    <property type="entry name" value="HLA CLASS II HISTOCOMPATIBILITY ANTIGEN, DO BETA CHAIN"/>
    <property type="match status" value="1"/>
</dbReference>
<keyword evidence="3" id="KW-0732">Signal</keyword>
<evidence type="ECO:0000256" key="1">
    <source>
        <dbReference type="ARBA" id="ARBA00004479"/>
    </source>
</evidence>
<evidence type="ECO:0000256" key="3">
    <source>
        <dbReference type="ARBA" id="ARBA00022729"/>
    </source>
</evidence>
<evidence type="ECO:0000313" key="8">
    <source>
        <dbReference type="Proteomes" id="UP001266305"/>
    </source>
</evidence>
<gene>
    <name evidence="7" type="ORF">P7K49_007752</name>
</gene>
<evidence type="ECO:0000256" key="4">
    <source>
        <dbReference type="ARBA" id="ARBA00022989"/>
    </source>
</evidence>
<dbReference type="InterPro" id="IPR036179">
    <property type="entry name" value="Ig-like_dom_sf"/>
</dbReference>
<dbReference type="InterPro" id="IPR050160">
    <property type="entry name" value="MHC/Immunoglobulin"/>
</dbReference>
<dbReference type="SUPFAM" id="SSF54452">
    <property type="entry name" value="MHC antigen-recognition domain"/>
    <property type="match status" value="1"/>
</dbReference>
<dbReference type="InterPro" id="IPR003597">
    <property type="entry name" value="Ig_C1-set"/>
</dbReference>
<keyword evidence="4" id="KW-0472">Membrane</keyword>
<keyword evidence="4" id="KW-1133">Transmembrane helix</keyword>
<dbReference type="InterPro" id="IPR011162">
    <property type="entry name" value="MHC_I/II-like_Ag-recog"/>
</dbReference>
<comment type="caution">
    <text evidence="7">The sequence shown here is derived from an EMBL/GenBank/DDBJ whole genome shotgun (WGS) entry which is preliminary data.</text>
</comment>
<evidence type="ECO:0000313" key="7">
    <source>
        <dbReference type="EMBL" id="KAK2113486.1"/>
    </source>
</evidence>
<sequence>MSGSSTAIHLEEDYSQSGSNAFCGVYDCFYIGIVTSQHKAVLVDLVGEEEKSHAQGIKFFDQEPFVHFPLVRTSYTTPGEMDSRWLPWVVALLVNLTRLDSSVTQGTDSPEDFVIQAKADCYFTNGTENVQFVVRFIFNLEEYAHFDSDVGMFVALTKLGQPDADQWNSRLDLLERSREAVDTVCRHNYRLGAPFTVRRKVQPEVTVYPERTPLLHQHNLLLCSVTGFYPGDIKISN</sequence>
<keyword evidence="8" id="KW-1185">Reference proteome</keyword>
<feature type="domain" description="MHC class II beta chain N-terminal" evidence="6">
    <location>
        <begin position="119"/>
        <end position="193"/>
    </location>
</feature>
<name>A0ABQ9VVR8_SAGOE</name>
<keyword evidence="5" id="KW-0325">Glycoprotein</keyword>
<dbReference type="PANTHER" id="PTHR19944">
    <property type="entry name" value="MHC CLASS II-RELATED"/>
    <property type="match status" value="1"/>
</dbReference>
<dbReference type="Pfam" id="PF00969">
    <property type="entry name" value="MHC_II_beta"/>
    <property type="match status" value="1"/>
</dbReference>
<dbReference type="Pfam" id="PF07654">
    <property type="entry name" value="C1-set"/>
    <property type="match status" value="1"/>
</dbReference>
<dbReference type="SUPFAM" id="SSF48726">
    <property type="entry name" value="Immunoglobulin"/>
    <property type="match status" value="1"/>
</dbReference>